<feature type="transmembrane region" description="Helical" evidence="1">
    <location>
        <begin position="20"/>
        <end position="43"/>
    </location>
</feature>
<dbReference type="AlphaFoldDB" id="A0A9X7ILE6"/>
<keyword evidence="3" id="KW-1185">Reference proteome</keyword>
<keyword evidence="1" id="KW-0812">Transmembrane</keyword>
<accession>A0A9X7ILE6</accession>
<reference evidence="2 3" key="1">
    <citation type="submission" date="2018-02" db="EMBL/GenBank/DDBJ databases">
        <title>Draft genome sequence of Mycobacterium virginiense isolated from mud of a swine farm in Japan.</title>
        <authorList>
            <person name="Ohya K."/>
        </authorList>
    </citation>
    <scope>NUCLEOTIDE SEQUENCE [LARGE SCALE GENOMIC DNA]</scope>
    <source>
        <strain evidence="2 3">GF75</strain>
    </source>
</reference>
<comment type="caution">
    <text evidence="2">The sequence shown here is derived from an EMBL/GenBank/DDBJ whole genome shotgun (WGS) entry which is preliminary data.</text>
</comment>
<evidence type="ECO:0000256" key="1">
    <source>
        <dbReference type="SAM" id="Phobius"/>
    </source>
</evidence>
<dbReference type="Proteomes" id="UP000237911">
    <property type="component" value="Unassembled WGS sequence"/>
</dbReference>
<organism evidence="2 3">
    <name type="scientific">Mycolicibacter virginiensis</name>
    <dbReference type="NCBI Taxonomy" id="1795032"/>
    <lineage>
        <taxon>Bacteria</taxon>
        <taxon>Bacillati</taxon>
        <taxon>Actinomycetota</taxon>
        <taxon>Actinomycetes</taxon>
        <taxon>Mycobacteriales</taxon>
        <taxon>Mycobacteriaceae</taxon>
        <taxon>Mycolicibacter</taxon>
    </lineage>
</organism>
<gene>
    <name evidence="2" type="ORF">C5U48_15550</name>
</gene>
<keyword evidence="1" id="KW-1133">Transmembrane helix</keyword>
<evidence type="ECO:0000313" key="3">
    <source>
        <dbReference type="Proteomes" id="UP000237911"/>
    </source>
</evidence>
<dbReference type="EMBL" id="PUEV01000082">
    <property type="protein sequence ID" value="PQM51286.1"/>
    <property type="molecule type" value="Genomic_DNA"/>
</dbReference>
<evidence type="ECO:0008006" key="4">
    <source>
        <dbReference type="Google" id="ProtNLM"/>
    </source>
</evidence>
<evidence type="ECO:0000313" key="2">
    <source>
        <dbReference type="EMBL" id="PQM51286.1"/>
    </source>
</evidence>
<sequence length="159" mass="16414">MTITPPPWPAPSTARPNSRTAPGLAAIAALLAVAALIVGIVALTRPAPSPRYSDAQRNAAQAELCSTYKLASKAMNIATNVPDGDVAVARLSLTNGALMLLTAASDPALETKYRDAARALANAYQTQSAKGITATSEQYQKAMADTNSKTLVMIGLCGD</sequence>
<keyword evidence="1" id="KW-0472">Membrane</keyword>
<dbReference type="RefSeq" id="WP_105295421.1">
    <property type="nucleotide sequence ID" value="NZ_PUEV01000082.1"/>
</dbReference>
<name>A0A9X7ILE6_9MYCO</name>
<proteinExistence type="predicted"/>
<protein>
    <recommendedName>
        <fullName evidence="4">Alanine and proline rich membrane protein</fullName>
    </recommendedName>
</protein>